<evidence type="ECO:0000256" key="1">
    <source>
        <dbReference type="SAM" id="MobiDB-lite"/>
    </source>
</evidence>
<sequence length="144" mass="15473">MRRRQRASRGTGWPTGASQEPGRASVGRGEAQGGSPSTRPPPTRKRRSSDHGSDGTSPRKSYEADADDGLAQLQALCFGAAAESRRTGPDQVLQRNNANEADQVFEFEGCGRVKLRVASQVSNPAGFWEDAKTSQARISRICGK</sequence>
<protein>
    <submittedName>
        <fullName evidence="2">Uncharacterized protein</fullName>
    </submittedName>
</protein>
<name>A0A7S2W539_9STRA</name>
<feature type="region of interest" description="Disordered" evidence="1">
    <location>
        <begin position="1"/>
        <end position="66"/>
    </location>
</feature>
<proteinExistence type="predicted"/>
<gene>
    <name evidence="2" type="ORF">RMAR1173_LOCUS3271</name>
</gene>
<dbReference type="EMBL" id="HBHJ01005013">
    <property type="protein sequence ID" value="CAD9667596.1"/>
    <property type="molecule type" value="Transcribed_RNA"/>
</dbReference>
<organism evidence="2">
    <name type="scientific">Rhizochromulina marina</name>
    <dbReference type="NCBI Taxonomy" id="1034831"/>
    <lineage>
        <taxon>Eukaryota</taxon>
        <taxon>Sar</taxon>
        <taxon>Stramenopiles</taxon>
        <taxon>Ochrophyta</taxon>
        <taxon>Dictyochophyceae</taxon>
        <taxon>Rhizochromulinales</taxon>
        <taxon>Rhizochromulina</taxon>
    </lineage>
</organism>
<accession>A0A7S2W539</accession>
<reference evidence="2" key="1">
    <citation type="submission" date="2021-01" db="EMBL/GenBank/DDBJ databases">
        <authorList>
            <person name="Corre E."/>
            <person name="Pelletier E."/>
            <person name="Niang G."/>
            <person name="Scheremetjew M."/>
            <person name="Finn R."/>
            <person name="Kale V."/>
            <person name="Holt S."/>
            <person name="Cochrane G."/>
            <person name="Meng A."/>
            <person name="Brown T."/>
            <person name="Cohen L."/>
        </authorList>
    </citation>
    <scope>NUCLEOTIDE SEQUENCE</scope>
    <source>
        <strain evidence="2">CCMP1243</strain>
    </source>
</reference>
<evidence type="ECO:0000313" key="2">
    <source>
        <dbReference type="EMBL" id="CAD9667596.1"/>
    </source>
</evidence>
<dbReference type="AlphaFoldDB" id="A0A7S2W539"/>